<dbReference type="EMBL" id="GGEC01025804">
    <property type="protein sequence ID" value="MBX06288.1"/>
    <property type="molecule type" value="Transcribed_RNA"/>
</dbReference>
<name>A0A2P2KKQ7_RHIMU</name>
<sequence length="29" mass="3504">MFSPLTFLCCPCRGEERVLRQTTFLWGRR</sequence>
<organism evidence="1">
    <name type="scientific">Rhizophora mucronata</name>
    <name type="common">Asiatic mangrove</name>
    <dbReference type="NCBI Taxonomy" id="61149"/>
    <lineage>
        <taxon>Eukaryota</taxon>
        <taxon>Viridiplantae</taxon>
        <taxon>Streptophyta</taxon>
        <taxon>Embryophyta</taxon>
        <taxon>Tracheophyta</taxon>
        <taxon>Spermatophyta</taxon>
        <taxon>Magnoliopsida</taxon>
        <taxon>eudicotyledons</taxon>
        <taxon>Gunneridae</taxon>
        <taxon>Pentapetalae</taxon>
        <taxon>rosids</taxon>
        <taxon>fabids</taxon>
        <taxon>Malpighiales</taxon>
        <taxon>Rhizophoraceae</taxon>
        <taxon>Rhizophora</taxon>
    </lineage>
</organism>
<proteinExistence type="predicted"/>
<accession>A0A2P2KKQ7</accession>
<reference evidence="1" key="1">
    <citation type="submission" date="2018-02" db="EMBL/GenBank/DDBJ databases">
        <title>Rhizophora mucronata_Transcriptome.</title>
        <authorList>
            <person name="Meera S.P."/>
            <person name="Sreeshan A."/>
            <person name="Augustine A."/>
        </authorList>
    </citation>
    <scope>NUCLEOTIDE SEQUENCE</scope>
    <source>
        <tissue evidence="1">Leaf</tissue>
    </source>
</reference>
<evidence type="ECO:0000313" key="1">
    <source>
        <dbReference type="EMBL" id="MBX06288.1"/>
    </source>
</evidence>
<protein>
    <submittedName>
        <fullName evidence="1">Uncharacterized protein LOC105138036</fullName>
    </submittedName>
</protein>
<dbReference type="AlphaFoldDB" id="A0A2P2KKQ7"/>